<organism evidence="1 2">
    <name type="scientific">Eubacterium barkeri</name>
    <name type="common">Clostridium barkeri</name>
    <dbReference type="NCBI Taxonomy" id="1528"/>
    <lineage>
        <taxon>Bacteria</taxon>
        <taxon>Bacillati</taxon>
        <taxon>Bacillota</taxon>
        <taxon>Clostridia</taxon>
        <taxon>Eubacteriales</taxon>
        <taxon>Eubacteriaceae</taxon>
        <taxon>Eubacterium</taxon>
    </lineage>
</organism>
<dbReference type="InterPro" id="IPR009693">
    <property type="entry name" value="Glucitol_operon_activator"/>
</dbReference>
<evidence type="ECO:0000313" key="1">
    <source>
        <dbReference type="EMBL" id="SDX69411.1"/>
    </source>
</evidence>
<dbReference type="RefSeq" id="WP_242873509.1">
    <property type="nucleotide sequence ID" value="NZ_FNOU01000005.1"/>
</dbReference>
<sequence>MQSSMMNYLFLVVFGLMALQMFLGLIQVRAYKNAMNALRGTGIVGLGHTKGSLAKKGQVIVLSYKRRSDQVVACKVMRGVTIFARFKDVSDYNGMGLEALRTLAIAQDQKEFKHRRKKHPYDPEEYSKKKGALIQAVEAIDGRIARDDDPEAHRENVHAAAMKLARRHSRTTGAVSE</sequence>
<evidence type="ECO:0000313" key="2">
    <source>
        <dbReference type="Proteomes" id="UP000199652"/>
    </source>
</evidence>
<accession>A0A1H3DSR4</accession>
<dbReference type="Proteomes" id="UP000199652">
    <property type="component" value="Unassembled WGS sequence"/>
</dbReference>
<dbReference type="Pfam" id="PF06923">
    <property type="entry name" value="GutM"/>
    <property type="match status" value="1"/>
</dbReference>
<name>A0A1H3DSR4_EUBBA</name>
<keyword evidence="2" id="KW-1185">Reference proteome</keyword>
<dbReference type="AlphaFoldDB" id="A0A1H3DSR4"/>
<dbReference type="EMBL" id="FNOU01000005">
    <property type="protein sequence ID" value="SDX69411.1"/>
    <property type="molecule type" value="Genomic_DNA"/>
</dbReference>
<proteinExistence type="predicted"/>
<protein>
    <submittedName>
        <fullName evidence="1">Glucitol operon activator protein</fullName>
    </submittedName>
</protein>
<dbReference type="STRING" id="1528.SAMN04488579_105121"/>
<reference evidence="2" key="1">
    <citation type="submission" date="2016-10" db="EMBL/GenBank/DDBJ databases">
        <authorList>
            <person name="Varghese N."/>
            <person name="Submissions S."/>
        </authorList>
    </citation>
    <scope>NUCLEOTIDE SEQUENCE [LARGE SCALE GENOMIC DNA]</scope>
    <source>
        <strain evidence="2">VPI 5359</strain>
    </source>
</reference>
<gene>
    <name evidence="1" type="ORF">SAMN04488579_105121</name>
</gene>